<keyword evidence="5 6" id="KW-0472">Membrane</keyword>
<feature type="transmembrane region" description="Helical" evidence="6">
    <location>
        <begin position="315"/>
        <end position="334"/>
    </location>
</feature>
<proteinExistence type="predicted"/>
<dbReference type="SUPFAM" id="SSF103473">
    <property type="entry name" value="MFS general substrate transporter"/>
    <property type="match status" value="1"/>
</dbReference>
<dbReference type="CDD" id="cd06173">
    <property type="entry name" value="MFS_MefA_like"/>
    <property type="match status" value="1"/>
</dbReference>
<reference evidence="7" key="2">
    <citation type="submission" date="2020-09" db="EMBL/GenBank/DDBJ databases">
        <authorList>
            <person name="Sun Q."/>
            <person name="Ohkuma M."/>
        </authorList>
    </citation>
    <scope>NUCLEOTIDE SEQUENCE</scope>
    <source>
        <strain evidence="7">JCM 3276</strain>
    </source>
</reference>
<evidence type="ECO:0000256" key="3">
    <source>
        <dbReference type="ARBA" id="ARBA00022692"/>
    </source>
</evidence>
<feature type="transmembrane region" description="Helical" evidence="6">
    <location>
        <begin position="190"/>
        <end position="209"/>
    </location>
</feature>
<name>A0A918G5D2_9PSEU</name>
<evidence type="ECO:0000313" key="8">
    <source>
        <dbReference type="Proteomes" id="UP000660680"/>
    </source>
</evidence>
<comment type="caution">
    <text evidence="7">The sequence shown here is derived from an EMBL/GenBank/DDBJ whole genome shotgun (WGS) entry which is preliminary data.</text>
</comment>
<dbReference type="Proteomes" id="UP000660680">
    <property type="component" value="Unassembled WGS sequence"/>
</dbReference>
<sequence>MSTEAAPKGHEHHHDRIGPRRMLGFPGFRRLLLSRFAAQWGDGLFQAGLAGAVLFNPEREADPLTIAAGFAALLLPYSVVGPFAGALLDRWDRRRVLVAANLLRGLMILVTAVCVIGGGSGTVLFTLALVVVGISRFVGSGLSASLPHVVPVRNLVEANAIATTLGAVIAVIGAGCAVGVRAVLGDDDTGSGLTTAVAVVGSVVAAVVAGRFPRNALGPDAVDEPAQTLVAVARGLFDGGRVAVRTPTVLAGFVALLAHRAVFGVLLLLTVLLIRFEFDAGMAGLGQVAGLFGLGVLVAGMTTARIVAAVGRRRTMGAGMVVGAAAVLALGLPMTMWTTLAAAFAVSFVGQVVKLCVDAAVQRDIGDESRGRVFALYDTLFNVTQVVSLALAALVVAPDGGSPGLVVAAAVVYLLGLGGFALASRGHL</sequence>
<evidence type="ECO:0000256" key="1">
    <source>
        <dbReference type="ARBA" id="ARBA00004651"/>
    </source>
</evidence>
<accession>A0A918G5D2</accession>
<reference evidence="7" key="1">
    <citation type="journal article" date="2014" name="Int. J. Syst. Evol. Microbiol.">
        <title>Complete genome sequence of Corynebacterium casei LMG S-19264T (=DSM 44701T), isolated from a smear-ripened cheese.</title>
        <authorList>
            <consortium name="US DOE Joint Genome Institute (JGI-PGF)"/>
            <person name="Walter F."/>
            <person name="Albersmeier A."/>
            <person name="Kalinowski J."/>
            <person name="Ruckert C."/>
        </authorList>
    </citation>
    <scope>NUCLEOTIDE SEQUENCE</scope>
    <source>
        <strain evidence="7">JCM 3276</strain>
    </source>
</reference>
<dbReference type="EMBL" id="BMRB01000001">
    <property type="protein sequence ID" value="GGS19183.1"/>
    <property type="molecule type" value="Genomic_DNA"/>
</dbReference>
<keyword evidence="8" id="KW-1185">Reference proteome</keyword>
<dbReference type="AlphaFoldDB" id="A0A918G5D2"/>
<feature type="transmembrane region" description="Helical" evidence="6">
    <location>
        <begin position="96"/>
        <end position="118"/>
    </location>
</feature>
<dbReference type="Gene3D" id="1.20.1250.20">
    <property type="entry name" value="MFS general substrate transporter like domains"/>
    <property type="match status" value="1"/>
</dbReference>
<dbReference type="GO" id="GO:0005886">
    <property type="term" value="C:plasma membrane"/>
    <property type="evidence" value="ECO:0007669"/>
    <property type="project" value="UniProtKB-SubCell"/>
</dbReference>
<feature type="transmembrane region" description="Helical" evidence="6">
    <location>
        <begin position="158"/>
        <end position="184"/>
    </location>
</feature>
<evidence type="ECO:0000256" key="6">
    <source>
        <dbReference type="SAM" id="Phobius"/>
    </source>
</evidence>
<feature type="transmembrane region" description="Helical" evidence="6">
    <location>
        <begin position="288"/>
        <end position="308"/>
    </location>
</feature>
<dbReference type="InterPro" id="IPR036259">
    <property type="entry name" value="MFS_trans_sf"/>
</dbReference>
<evidence type="ECO:0000256" key="2">
    <source>
        <dbReference type="ARBA" id="ARBA00022475"/>
    </source>
</evidence>
<evidence type="ECO:0000256" key="5">
    <source>
        <dbReference type="ARBA" id="ARBA00023136"/>
    </source>
</evidence>
<protein>
    <submittedName>
        <fullName evidence="7">MFS transporter</fullName>
    </submittedName>
</protein>
<feature type="transmembrane region" description="Helical" evidence="6">
    <location>
        <begin position="124"/>
        <end position="146"/>
    </location>
</feature>
<keyword evidence="4 6" id="KW-1133">Transmembrane helix</keyword>
<comment type="subcellular location">
    <subcellularLocation>
        <location evidence="1">Cell membrane</location>
        <topology evidence="1">Multi-pass membrane protein</topology>
    </subcellularLocation>
</comment>
<feature type="transmembrane region" description="Helical" evidence="6">
    <location>
        <begin position="64"/>
        <end position="84"/>
    </location>
</feature>
<feature type="transmembrane region" description="Helical" evidence="6">
    <location>
        <begin position="403"/>
        <end position="423"/>
    </location>
</feature>
<dbReference type="PANTHER" id="PTHR23513">
    <property type="entry name" value="INTEGRAL MEMBRANE EFFLUX PROTEIN-RELATED"/>
    <property type="match status" value="1"/>
</dbReference>
<evidence type="ECO:0000313" key="7">
    <source>
        <dbReference type="EMBL" id="GGS19183.1"/>
    </source>
</evidence>
<feature type="transmembrane region" description="Helical" evidence="6">
    <location>
        <begin position="340"/>
        <end position="361"/>
    </location>
</feature>
<gene>
    <name evidence="7" type="ORF">GCM10010171_09710</name>
</gene>
<keyword evidence="2" id="KW-1003">Cell membrane</keyword>
<dbReference type="PANTHER" id="PTHR23513:SF17">
    <property type="entry name" value="MEMBRANE PROTEIN"/>
    <property type="match status" value="1"/>
</dbReference>
<feature type="transmembrane region" description="Helical" evidence="6">
    <location>
        <begin position="249"/>
        <end position="276"/>
    </location>
</feature>
<keyword evidence="3 6" id="KW-0812">Transmembrane</keyword>
<organism evidence="7 8">
    <name type="scientific">Actinokineospora fastidiosa</name>
    <dbReference type="NCBI Taxonomy" id="1816"/>
    <lineage>
        <taxon>Bacteria</taxon>
        <taxon>Bacillati</taxon>
        <taxon>Actinomycetota</taxon>
        <taxon>Actinomycetes</taxon>
        <taxon>Pseudonocardiales</taxon>
        <taxon>Pseudonocardiaceae</taxon>
        <taxon>Actinokineospora</taxon>
    </lineage>
</organism>
<feature type="transmembrane region" description="Helical" evidence="6">
    <location>
        <begin position="373"/>
        <end position="397"/>
    </location>
</feature>
<evidence type="ECO:0000256" key="4">
    <source>
        <dbReference type="ARBA" id="ARBA00022989"/>
    </source>
</evidence>